<organism evidence="2 3">
    <name type="scientific">Pygocentrus nattereri</name>
    <name type="common">Red-bellied piranha</name>
    <dbReference type="NCBI Taxonomy" id="42514"/>
    <lineage>
        <taxon>Eukaryota</taxon>
        <taxon>Metazoa</taxon>
        <taxon>Chordata</taxon>
        <taxon>Craniata</taxon>
        <taxon>Vertebrata</taxon>
        <taxon>Euteleostomi</taxon>
        <taxon>Actinopterygii</taxon>
        <taxon>Neopterygii</taxon>
        <taxon>Teleostei</taxon>
        <taxon>Ostariophysi</taxon>
        <taxon>Characiformes</taxon>
        <taxon>Characoidei</taxon>
        <taxon>Pygocentrus</taxon>
    </lineage>
</organism>
<reference evidence="2" key="3">
    <citation type="submission" date="2025-09" db="UniProtKB">
        <authorList>
            <consortium name="Ensembl"/>
        </authorList>
    </citation>
    <scope>IDENTIFICATION</scope>
</reference>
<dbReference type="InterPro" id="IPR016187">
    <property type="entry name" value="CTDL_fold"/>
</dbReference>
<feature type="domain" description="C-type lectin" evidence="1">
    <location>
        <begin position="12"/>
        <end position="125"/>
    </location>
</feature>
<reference evidence="2 3" key="1">
    <citation type="submission" date="2020-10" db="EMBL/GenBank/DDBJ databases">
        <title>Pygocentrus nattereri (red-bellied piranha) genome, fPygNat1, primary haplotype.</title>
        <authorList>
            <person name="Myers G."/>
            <person name="Meyer A."/>
            <person name="Karagic N."/>
            <person name="Pippel M."/>
            <person name="Winkler S."/>
            <person name="Tracey A."/>
            <person name="Wood J."/>
            <person name="Formenti G."/>
            <person name="Howe K."/>
            <person name="Fedrigo O."/>
            <person name="Jarvis E.D."/>
        </authorList>
    </citation>
    <scope>NUCLEOTIDE SEQUENCE [LARGE SCALE GENOMIC DNA]</scope>
</reference>
<dbReference type="PANTHER" id="PTHR45784">
    <property type="entry name" value="C-TYPE LECTIN DOMAIN FAMILY 20 MEMBER A-RELATED"/>
    <property type="match status" value="1"/>
</dbReference>
<sequence length="131" mass="15292">QSWTVSQGDQTGKDNTYFNVFTGKNWTEAQSFCRTYYTDLVSVRKETELQEIQRVSNGHSVWIGLYRRRLWSDQSSSTLAYWRPTVQSAYAQPDNGRWQSVEQQCTAVDRWADEDCFARFPFICYSGKADT</sequence>
<dbReference type="AlphaFoldDB" id="A0A3B4EBY5"/>
<protein>
    <recommendedName>
        <fullName evidence="1">C-type lectin domain-containing protein</fullName>
    </recommendedName>
</protein>
<proteinExistence type="predicted"/>
<dbReference type="InterPro" id="IPR001304">
    <property type="entry name" value="C-type_lectin-like"/>
</dbReference>
<dbReference type="GeneTree" id="ENSGT01150000288126"/>
<dbReference type="Ensembl" id="ENSPNAT00000023128.2">
    <property type="protein sequence ID" value="ENSPNAP00000032819.2"/>
    <property type="gene ID" value="ENSPNAG00000021037.2"/>
</dbReference>
<accession>A0A3B4EBY5</accession>
<dbReference type="PROSITE" id="PS50041">
    <property type="entry name" value="C_TYPE_LECTIN_2"/>
    <property type="match status" value="1"/>
</dbReference>
<dbReference type="InterPro" id="IPR016186">
    <property type="entry name" value="C-type_lectin-like/link_sf"/>
</dbReference>
<dbReference type="OMA" id="DEDCFAR"/>
<dbReference type="Pfam" id="PF00059">
    <property type="entry name" value="Lectin_C"/>
    <property type="match status" value="1"/>
</dbReference>
<evidence type="ECO:0000313" key="3">
    <source>
        <dbReference type="Proteomes" id="UP001501920"/>
    </source>
</evidence>
<dbReference type="PANTHER" id="PTHR45784:SF3">
    <property type="entry name" value="C-TYPE LECTIN DOMAIN FAMILY 4 MEMBER K-LIKE-RELATED"/>
    <property type="match status" value="1"/>
</dbReference>
<dbReference type="Gene3D" id="3.10.100.10">
    <property type="entry name" value="Mannose-Binding Protein A, subunit A"/>
    <property type="match status" value="1"/>
</dbReference>
<dbReference type="SUPFAM" id="SSF56436">
    <property type="entry name" value="C-type lectin-like"/>
    <property type="match status" value="1"/>
</dbReference>
<reference evidence="2" key="2">
    <citation type="submission" date="2025-08" db="UniProtKB">
        <authorList>
            <consortium name="Ensembl"/>
        </authorList>
    </citation>
    <scope>IDENTIFICATION</scope>
</reference>
<dbReference type="Proteomes" id="UP001501920">
    <property type="component" value="Chromosome 12"/>
</dbReference>
<evidence type="ECO:0000259" key="1">
    <source>
        <dbReference type="PROSITE" id="PS50041"/>
    </source>
</evidence>
<dbReference type="SMART" id="SM00034">
    <property type="entry name" value="CLECT"/>
    <property type="match status" value="1"/>
</dbReference>
<name>A0A3B4EBY5_PYGNA</name>
<keyword evidence="3" id="KW-1185">Reference proteome</keyword>
<evidence type="ECO:0000313" key="2">
    <source>
        <dbReference type="Ensembl" id="ENSPNAP00000032819.2"/>
    </source>
</evidence>